<feature type="transmembrane region" description="Helical" evidence="1">
    <location>
        <begin position="195"/>
        <end position="214"/>
    </location>
</feature>
<accession>A0A6P6F446</accession>
<keyword evidence="2" id="KW-1185">Reference proteome</keyword>
<feature type="transmembrane region" description="Helical" evidence="1">
    <location>
        <begin position="160"/>
        <end position="183"/>
    </location>
</feature>
<name>A0A6P6F446_OCTDE</name>
<evidence type="ECO:0000256" key="1">
    <source>
        <dbReference type="SAM" id="Phobius"/>
    </source>
</evidence>
<dbReference type="Proteomes" id="UP000515203">
    <property type="component" value="Unplaced"/>
</dbReference>
<keyword evidence="1" id="KW-0472">Membrane</keyword>
<feature type="transmembrane region" description="Helical" evidence="1">
    <location>
        <begin position="40"/>
        <end position="62"/>
    </location>
</feature>
<proteinExistence type="predicted"/>
<keyword evidence="1" id="KW-1133">Transmembrane helix</keyword>
<reference evidence="3" key="1">
    <citation type="submission" date="2025-08" db="UniProtKB">
        <authorList>
            <consortium name="RefSeq"/>
        </authorList>
    </citation>
    <scope>IDENTIFICATION</scope>
</reference>
<gene>
    <name evidence="3" type="primary">Odf4</name>
</gene>
<evidence type="ECO:0000313" key="2">
    <source>
        <dbReference type="Proteomes" id="UP000515203"/>
    </source>
</evidence>
<organism evidence="2 3">
    <name type="scientific">Octodon degus</name>
    <name type="common">Degu</name>
    <name type="synonym">Sciurus degus</name>
    <dbReference type="NCBI Taxonomy" id="10160"/>
    <lineage>
        <taxon>Eukaryota</taxon>
        <taxon>Metazoa</taxon>
        <taxon>Chordata</taxon>
        <taxon>Craniata</taxon>
        <taxon>Vertebrata</taxon>
        <taxon>Euteleostomi</taxon>
        <taxon>Mammalia</taxon>
        <taxon>Eutheria</taxon>
        <taxon>Euarchontoglires</taxon>
        <taxon>Glires</taxon>
        <taxon>Rodentia</taxon>
        <taxon>Hystricomorpha</taxon>
        <taxon>Octodontidae</taxon>
        <taxon>Octodon</taxon>
    </lineage>
</organism>
<dbReference type="InParanoid" id="A0A6P6F446"/>
<dbReference type="AlphaFoldDB" id="A0A6P6F446"/>
<dbReference type="GeneID" id="101571496"/>
<dbReference type="CTD" id="146852"/>
<protein>
    <submittedName>
        <fullName evidence="3">Outer dense fiber protein 4</fullName>
    </submittedName>
</protein>
<keyword evidence="1" id="KW-0812">Transmembrane</keyword>
<sequence>MMETYSTDESIEEVNDKRSVTLRRSSVLPLRWRITHSPRWIAQVAASELSLVALVVLLVTVFSTTWLHVPGSRFYQHHPVHVMDNIHTTIHFLSMGPLYICRGRSCLKSQDRKGISKMWIDQPMFGVTKISCGLALEFGLILTIWLHLSYLPKLKKLHSFCLIGIILSFCEATFTFFTLLLFAVNLWTFELKKNISVPLGWSYLIGWLAFLLYVTCAQ</sequence>
<dbReference type="RefSeq" id="XP_023578948.1">
    <property type="nucleotide sequence ID" value="XM_023723180.1"/>
</dbReference>
<dbReference type="FunCoup" id="A0A6P6F446">
    <property type="interactions" value="15"/>
</dbReference>
<dbReference type="OrthoDB" id="9620006at2759"/>
<feature type="transmembrane region" description="Helical" evidence="1">
    <location>
        <begin position="127"/>
        <end position="148"/>
    </location>
</feature>
<evidence type="ECO:0000313" key="3">
    <source>
        <dbReference type="RefSeq" id="XP_023578948.1"/>
    </source>
</evidence>